<sequence>MDRKLKFYLTEKGFLKIRLSKGGKVKITLEVKAKKLYEYLNSIVTPIEPEHSIVDSYCKLTDDNYGKTNDSKVIDFVSHVYLHKNVKWVGKSRDKGYSIAIDSIVYHSKSKDPNDVDFFHDTTIIGIGGPNSIVEARVKEDLRLINKEDVYTINCSVYKDSLHKKSFHIDPKLMGNP</sequence>
<accession>A0A2W7TU67</accession>
<evidence type="ECO:0000313" key="2">
    <source>
        <dbReference type="Proteomes" id="UP000249177"/>
    </source>
</evidence>
<keyword evidence="2" id="KW-1185">Reference proteome</keyword>
<dbReference type="RefSeq" id="WP_111410385.1">
    <property type="nucleotide sequence ID" value="NZ_QKXH01000007.1"/>
</dbReference>
<evidence type="ECO:0000313" key="1">
    <source>
        <dbReference type="EMBL" id="PZX93104.1"/>
    </source>
</evidence>
<dbReference type="Proteomes" id="UP000249177">
    <property type="component" value="Unassembled WGS sequence"/>
</dbReference>
<dbReference type="EMBL" id="QKXH01000007">
    <property type="protein sequence ID" value="PZX93104.1"/>
    <property type="molecule type" value="Genomic_DNA"/>
</dbReference>
<dbReference type="AlphaFoldDB" id="A0A2W7TU67"/>
<dbReference type="OrthoDB" id="1354019at2"/>
<organism evidence="1 2">
    <name type="scientific">Flavobacterium aquariorum</name>
    <dbReference type="NCBI Taxonomy" id="2217670"/>
    <lineage>
        <taxon>Bacteria</taxon>
        <taxon>Pseudomonadati</taxon>
        <taxon>Bacteroidota</taxon>
        <taxon>Flavobacteriia</taxon>
        <taxon>Flavobacteriales</taxon>
        <taxon>Flavobacteriaceae</taxon>
        <taxon>Flavobacterium</taxon>
    </lineage>
</organism>
<protein>
    <submittedName>
        <fullName evidence="1">Uncharacterized protein</fullName>
    </submittedName>
</protein>
<proteinExistence type="predicted"/>
<reference evidence="1 2" key="1">
    <citation type="submission" date="2018-06" db="EMBL/GenBank/DDBJ databases">
        <title>Flavobacterium sp IMCC34762, genome.</title>
        <authorList>
            <person name="Joung Y."/>
            <person name="Cho J."/>
            <person name="Song J."/>
        </authorList>
    </citation>
    <scope>NUCLEOTIDE SEQUENCE [LARGE SCALE GENOMIC DNA]</scope>
    <source>
        <strain evidence="1 2">IMCC34762</strain>
    </source>
</reference>
<gene>
    <name evidence="1" type="ORF">DOS84_12110</name>
</gene>
<name>A0A2W7TU67_9FLAO</name>
<comment type="caution">
    <text evidence="1">The sequence shown here is derived from an EMBL/GenBank/DDBJ whole genome shotgun (WGS) entry which is preliminary data.</text>
</comment>